<evidence type="ECO:0000313" key="2">
    <source>
        <dbReference type="Proteomes" id="UP000000457"/>
    </source>
</evidence>
<reference evidence="1 2" key="1">
    <citation type="journal article" date="2014" name="Virology">
        <title>Supersize me: Cronobacter sakazakii phage GAP32.</title>
        <authorList>
            <person name="Abbasifar R."/>
            <person name="Griffiths M.W."/>
            <person name="Sabour P.M."/>
            <person name="Ackermann H.-W."/>
            <person name="Vandersteegen K."/>
            <person name="Lavigne R."/>
            <person name="Noben J.-P."/>
            <person name="Villa A.A."/>
            <person name="Abbasifar A."/>
            <person name="Nash J.H.E."/>
            <person name="Kropinski A.M."/>
        </authorList>
    </citation>
    <scope>NUCLEOTIDE SEQUENCE [LARGE SCALE GENOMIC DNA]</scope>
    <source>
        <strain evidence="1">GAP-32</strain>
    </source>
</reference>
<dbReference type="EMBL" id="JN882285">
    <property type="protein sequence ID" value="AFC21653.1"/>
    <property type="molecule type" value="Genomic_DNA"/>
</dbReference>
<name>K4F6S2_9CAUD</name>
<dbReference type="Proteomes" id="UP000000457">
    <property type="component" value="Segment"/>
</dbReference>
<dbReference type="GeneID" id="13993943"/>
<accession>K4F6S2</accession>
<dbReference type="RefSeq" id="YP_006987308.1">
    <property type="nucleotide sequence ID" value="NC_019401.1"/>
</dbReference>
<dbReference type="OrthoDB" id="14634at10239"/>
<organism evidence="1 2">
    <name type="scientific">Cronobacter phage vB_CsaM_GAP32</name>
    <dbReference type="NCBI Taxonomy" id="1141136"/>
    <lineage>
        <taxon>Viruses</taxon>
        <taxon>Duplodnaviria</taxon>
        <taxon>Heunggongvirae</taxon>
        <taxon>Uroviricota</taxon>
        <taxon>Caudoviricetes</taxon>
        <taxon>Mimasvirus</taxon>
        <taxon>Mimasvirus GAP32</taxon>
    </lineage>
</organism>
<proteinExistence type="predicted"/>
<evidence type="ECO:0000313" key="1">
    <source>
        <dbReference type="EMBL" id="AFC21653.1"/>
    </source>
</evidence>
<dbReference type="KEGG" id="vg:13993943"/>
<protein>
    <submittedName>
        <fullName evidence="1">Uncharacterized protein</fullName>
    </submittedName>
</protein>
<keyword evidence="2" id="KW-1185">Reference proteome</keyword>
<gene>
    <name evidence="1" type="ORF">GAP32_203</name>
</gene>
<sequence>MKAKRGVEEALGLPNSEELKKLLGDEYNEDDFYDDEDEDIESTDISELQIDEARRSMKQLKEYREQLKDIPDITNRKAHLDRLAKMAEDKFEDIFDRAFNCEDRFASEMINAANAMLKIALDAHAKVIDSDIKLIDMQIKKDKMEIELNQKPKNQQALVDNSDPNAIEGEKVVVVKSRNELLASMSKNK</sequence>